<protein>
    <submittedName>
        <fullName evidence="1">Uncharacterized protein</fullName>
    </submittedName>
</protein>
<sequence length="88" mass="9918">MPAATSWTLIANKPVSDLGGQSRNDEGNENEGIVEQILKKTKSPKRRKPCLKRKRIEQGWEPSCTHALALKGLIILWQLGKSPHKQNY</sequence>
<evidence type="ECO:0000313" key="2">
    <source>
        <dbReference type="Proteomes" id="UP000499080"/>
    </source>
</evidence>
<comment type="caution">
    <text evidence="1">The sequence shown here is derived from an EMBL/GenBank/DDBJ whole genome shotgun (WGS) entry which is preliminary data.</text>
</comment>
<name>A0A4Y2K925_ARAVE</name>
<dbReference type="EMBL" id="BGPR01004323">
    <property type="protein sequence ID" value="GBM98449.1"/>
    <property type="molecule type" value="Genomic_DNA"/>
</dbReference>
<gene>
    <name evidence="1" type="ORF">AVEN_114081_1</name>
</gene>
<keyword evidence="2" id="KW-1185">Reference proteome</keyword>
<evidence type="ECO:0000313" key="1">
    <source>
        <dbReference type="EMBL" id="GBM98449.1"/>
    </source>
</evidence>
<accession>A0A4Y2K925</accession>
<reference evidence="1 2" key="1">
    <citation type="journal article" date="2019" name="Sci. Rep.">
        <title>Orb-weaving spider Araneus ventricosus genome elucidates the spidroin gene catalogue.</title>
        <authorList>
            <person name="Kono N."/>
            <person name="Nakamura H."/>
            <person name="Ohtoshi R."/>
            <person name="Moran D.A.P."/>
            <person name="Shinohara A."/>
            <person name="Yoshida Y."/>
            <person name="Fujiwara M."/>
            <person name="Mori M."/>
            <person name="Tomita M."/>
            <person name="Arakawa K."/>
        </authorList>
    </citation>
    <scope>NUCLEOTIDE SEQUENCE [LARGE SCALE GENOMIC DNA]</scope>
</reference>
<organism evidence="1 2">
    <name type="scientific">Araneus ventricosus</name>
    <name type="common">Orbweaver spider</name>
    <name type="synonym">Epeira ventricosa</name>
    <dbReference type="NCBI Taxonomy" id="182803"/>
    <lineage>
        <taxon>Eukaryota</taxon>
        <taxon>Metazoa</taxon>
        <taxon>Ecdysozoa</taxon>
        <taxon>Arthropoda</taxon>
        <taxon>Chelicerata</taxon>
        <taxon>Arachnida</taxon>
        <taxon>Araneae</taxon>
        <taxon>Araneomorphae</taxon>
        <taxon>Entelegynae</taxon>
        <taxon>Araneoidea</taxon>
        <taxon>Araneidae</taxon>
        <taxon>Araneus</taxon>
    </lineage>
</organism>
<dbReference type="Proteomes" id="UP000499080">
    <property type="component" value="Unassembled WGS sequence"/>
</dbReference>
<proteinExistence type="predicted"/>
<dbReference type="AlphaFoldDB" id="A0A4Y2K925"/>